<dbReference type="EMBL" id="FPBF01000003">
    <property type="protein sequence ID" value="SFT85729.1"/>
    <property type="molecule type" value="Genomic_DNA"/>
</dbReference>
<organism evidence="2 3">
    <name type="scientific">Algoriphagus locisalis</name>
    <dbReference type="NCBI Taxonomy" id="305507"/>
    <lineage>
        <taxon>Bacteria</taxon>
        <taxon>Pseudomonadati</taxon>
        <taxon>Bacteroidota</taxon>
        <taxon>Cytophagia</taxon>
        <taxon>Cytophagales</taxon>
        <taxon>Cyclobacteriaceae</taxon>
        <taxon>Algoriphagus</taxon>
    </lineage>
</organism>
<dbReference type="OrthoDB" id="27473at2"/>
<dbReference type="AlphaFoldDB" id="A0A1I7BEV1"/>
<keyword evidence="3" id="KW-1185">Reference proteome</keyword>
<accession>A0A1I7BEV1</accession>
<dbReference type="STRING" id="305507.SAMN04489724_2360"/>
<keyword evidence="1" id="KW-0732">Signal</keyword>
<dbReference type="RefSeq" id="WP_091693089.1">
    <property type="nucleotide sequence ID" value="NZ_FPBF01000003.1"/>
</dbReference>
<proteinExistence type="predicted"/>
<feature type="signal peptide" evidence="1">
    <location>
        <begin position="1"/>
        <end position="18"/>
    </location>
</feature>
<dbReference type="Proteomes" id="UP000199673">
    <property type="component" value="Unassembled WGS sequence"/>
</dbReference>
<reference evidence="3" key="1">
    <citation type="submission" date="2016-10" db="EMBL/GenBank/DDBJ databases">
        <authorList>
            <person name="Varghese N."/>
            <person name="Submissions S."/>
        </authorList>
    </citation>
    <scope>NUCLEOTIDE SEQUENCE [LARGE SCALE GENOMIC DNA]</scope>
    <source>
        <strain evidence="3">DSM 23445</strain>
    </source>
</reference>
<name>A0A1I7BEV1_9BACT</name>
<feature type="chain" id="PRO_5011482466" evidence="1">
    <location>
        <begin position="19"/>
        <end position="291"/>
    </location>
</feature>
<protein>
    <submittedName>
        <fullName evidence="2">Uncharacterized protein</fullName>
    </submittedName>
</protein>
<gene>
    <name evidence="2" type="ORF">SAMN04489724_2360</name>
</gene>
<sequence length="291" mass="34299">MKRLLYILFTLISLPCLADQPKENLRNEIHLHKKGITIINLPYSRYSEFGKVEVINNSDSSILYTLDFFLRFENYFSEDATYHVQINDWFLVDYSNKVAITFYEKGKVINSLKFDDLNIQMMNLKETVSHIVWEYESFLHDNYFYVLTTNNELLVFDITRGELFQHEKNTSSGEFETLKKKSDSYSISYSDYSPSIDTYRTNQNQDLDLILSNLVFKYFPDSTELVWIGVYVFRNGSLTVTKVESINGLSLDDKTIEAISSEIKKVRLTDIDFPEEYYKWGKMIKLEKEKN</sequence>
<evidence type="ECO:0000313" key="2">
    <source>
        <dbReference type="EMBL" id="SFT85729.1"/>
    </source>
</evidence>
<evidence type="ECO:0000313" key="3">
    <source>
        <dbReference type="Proteomes" id="UP000199673"/>
    </source>
</evidence>
<evidence type="ECO:0000256" key="1">
    <source>
        <dbReference type="SAM" id="SignalP"/>
    </source>
</evidence>